<organism evidence="1 2">
    <name type="scientific">Tissierella simiarum</name>
    <dbReference type="NCBI Taxonomy" id="2841534"/>
    <lineage>
        <taxon>Bacteria</taxon>
        <taxon>Bacillati</taxon>
        <taxon>Bacillota</taxon>
        <taxon>Tissierellia</taxon>
        <taxon>Tissierellales</taxon>
        <taxon>Tissierellaceae</taxon>
        <taxon>Tissierella</taxon>
    </lineage>
</organism>
<sequence length="70" mass="7812">MVDKYKIEPSSCLYIGDSEEYDIEGAKNAGLFAVRICHGNRSRIESTADFVCDGFEELLSFLENDLDVDG</sequence>
<evidence type="ECO:0000313" key="2">
    <source>
        <dbReference type="Proteomes" id="UP000749471"/>
    </source>
</evidence>
<name>A0ABS6E762_9FIRM</name>
<gene>
    <name evidence="1" type="ORF">KQI42_12050</name>
</gene>
<proteinExistence type="predicted"/>
<keyword evidence="2" id="KW-1185">Reference proteome</keyword>
<reference evidence="1 2" key="1">
    <citation type="submission" date="2021-06" db="EMBL/GenBank/DDBJ databases">
        <authorList>
            <person name="Sun Q."/>
            <person name="Li D."/>
        </authorList>
    </citation>
    <scope>NUCLEOTIDE SEQUENCE [LARGE SCALE GENOMIC DNA]</scope>
    <source>
        <strain evidence="1 2">MSJ-40</strain>
    </source>
</reference>
<comment type="caution">
    <text evidence="1">The sequence shown here is derived from an EMBL/GenBank/DDBJ whole genome shotgun (WGS) entry which is preliminary data.</text>
</comment>
<dbReference type="Pfam" id="PF13242">
    <property type="entry name" value="Hydrolase_like"/>
    <property type="match status" value="1"/>
</dbReference>
<protein>
    <submittedName>
        <fullName evidence="1">HAD hydrolase-like protein</fullName>
    </submittedName>
</protein>
<accession>A0ABS6E762</accession>
<dbReference type="Proteomes" id="UP000749471">
    <property type="component" value="Unassembled WGS sequence"/>
</dbReference>
<dbReference type="EMBL" id="JAHLPM010000009">
    <property type="protein sequence ID" value="MBU5438750.1"/>
    <property type="molecule type" value="Genomic_DNA"/>
</dbReference>
<evidence type="ECO:0000313" key="1">
    <source>
        <dbReference type="EMBL" id="MBU5438750.1"/>
    </source>
</evidence>